<dbReference type="OrthoDB" id="7333362at2"/>
<dbReference type="InterPro" id="IPR052155">
    <property type="entry name" value="Biofilm_reg_signaling"/>
</dbReference>
<dbReference type="Gene3D" id="3.30.450.20">
    <property type="entry name" value="PAS domain"/>
    <property type="match status" value="2"/>
</dbReference>
<dbReference type="PROSITE" id="PS50113">
    <property type="entry name" value="PAC"/>
    <property type="match status" value="1"/>
</dbReference>
<keyword evidence="1" id="KW-0472">Membrane</keyword>
<organism evidence="5 6">
    <name type="scientific">Varunaivibrio sulfuroxidans</name>
    <dbReference type="NCBI Taxonomy" id="1773489"/>
    <lineage>
        <taxon>Bacteria</taxon>
        <taxon>Pseudomonadati</taxon>
        <taxon>Pseudomonadota</taxon>
        <taxon>Alphaproteobacteria</taxon>
        <taxon>Rhodospirillales</taxon>
        <taxon>Magnetovibrionaceae</taxon>
        <taxon>Varunaivibrio</taxon>
    </lineage>
</organism>
<dbReference type="SMART" id="SM00267">
    <property type="entry name" value="GGDEF"/>
    <property type="match status" value="1"/>
</dbReference>
<proteinExistence type="predicted"/>
<feature type="transmembrane region" description="Helical" evidence="1">
    <location>
        <begin position="37"/>
        <end position="54"/>
    </location>
</feature>
<dbReference type="InterPro" id="IPR029787">
    <property type="entry name" value="Nucleotide_cyclase"/>
</dbReference>
<keyword evidence="1" id="KW-1133">Transmembrane helix</keyword>
<protein>
    <submittedName>
        <fullName evidence="5">PAS domain S-box-containing protein/diguanylate cyclase (GGDEF)-like protein</fullName>
    </submittedName>
</protein>
<feature type="domain" description="PAS" evidence="2">
    <location>
        <begin position="163"/>
        <end position="197"/>
    </location>
</feature>
<sequence length="541" mass="59980">MLPTDAIIEIFRSILIFGLFVYVLFAGRANKLGARRGWYLLVVGLGLFSLTSLFDTIDTLNRGGPDSGTLDAINPFLSSNGTIQKAFIGKSIGYVLGAALVFVGLFSWNPTRSGKAKFRRAPALRDEQRQLNDLIVLSPDAIVIHREHIIVYVNPAAVKLMGGHSSVDLLGRNLLDFAHPDSIEKTKQRLSALYDGKQELPTTEIRLLRLDGASVDAEVTSGATVFMGEPAFHSVVRDMSRHNRTLEALRRSEKNVRTILDNMSDLFYRTDLSGRIIMASASIEDLTGYPLNEAIGLHMASLYADPLGREKFLQTLEQRGGRIKNYEALMRRKDGRELWASINAHFIYAPPHTPTGVEGSMRDITELVETRKRLERMAMQDDLTGIANRRQFEIFLEHAMARSNRSNVPGALLYFDVDDFKNINDTHGHEFGDWVLREIAQRIGDTARGTDLLARMGGDEFCLILENIHDVGGAVKVAGNIIRAINPPFEHGGVSLGVCISIGISTFSGRDDNISTPLRKADIAMYKSKQEPGSRFHVAEA</sequence>
<dbReference type="SUPFAM" id="SSF55073">
    <property type="entry name" value="Nucleotide cyclase"/>
    <property type="match status" value="1"/>
</dbReference>
<feature type="domain" description="PAC" evidence="3">
    <location>
        <begin position="324"/>
        <end position="376"/>
    </location>
</feature>
<dbReference type="PROSITE" id="PS50887">
    <property type="entry name" value="GGDEF"/>
    <property type="match status" value="1"/>
</dbReference>
<name>A0A4R3JCY4_9PROT</name>
<keyword evidence="6" id="KW-1185">Reference proteome</keyword>
<evidence type="ECO:0000313" key="5">
    <source>
        <dbReference type="EMBL" id="TCS63537.1"/>
    </source>
</evidence>
<gene>
    <name evidence="5" type="ORF">EDD55_103159</name>
</gene>
<evidence type="ECO:0000259" key="3">
    <source>
        <dbReference type="PROSITE" id="PS50113"/>
    </source>
</evidence>
<dbReference type="Pfam" id="PF00989">
    <property type="entry name" value="PAS"/>
    <property type="match status" value="2"/>
</dbReference>
<feature type="transmembrane region" description="Helical" evidence="1">
    <location>
        <begin position="6"/>
        <end position="25"/>
    </location>
</feature>
<evidence type="ECO:0000313" key="6">
    <source>
        <dbReference type="Proteomes" id="UP000295304"/>
    </source>
</evidence>
<dbReference type="GO" id="GO:0006355">
    <property type="term" value="P:regulation of DNA-templated transcription"/>
    <property type="evidence" value="ECO:0007669"/>
    <property type="project" value="InterPro"/>
</dbReference>
<dbReference type="InterPro" id="IPR000014">
    <property type="entry name" value="PAS"/>
</dbReference>
<reference evidence="5 6" key="1">
    <citation type="submission" date="2019-03" db="EMBL/GenBank/DDBJ databases">
        <title>Genomic Encyclopedia of Type Strains, Phase IV (KMG-IV): sequencing the most valuable type-strain genomes for metagenomic binning, comparative biology and taxonomic classification.</title>
        <authorList>
            <person name="Goeker M."/>
        </authorList>
    </citation>
    <scope>NUCLEOTIDE SEQUENCE [LARGE SCALE GENOMIC DNA]</scope>
    <source>
        <strain evidence="5 6">DSM 101688</strain>
    </source>
</reference>
<evidence type="ECO:0000259" key="4">
    <source>
        <dbReference type="PROSITE" id="PS50887"/>
    </source>
</evidence>
<dbReference type="EMBL" id="SLZW01000003">
    <property type="protein sequence ID" value="TCS63537.1"/>
    <property type="molecule type" value="Genomic_DNA"/>
</dbReference>
<keyword evidence="1" id="KW-0812">Transmembrane</keyword>
<dbReference type="AlphaFoldDB" id="A0A4R3JCY4"/>
<dbReference type="CDD" id="cd00130">
    <property type="entry name" value="PAS"/>
    <property type="match status" value="2"/>
</dbReference>
<dbReference type="Proteomes" id="UP000295304">
    <property type="component" value="Unassembled WGS sequence"/>
</dbReference>
<dbReference type="Gene3D" id="3.30.70.270">
    <property type="match status" value="1"/>
</dbReference>
<dbReference type="RefSeq" id="WP_132938512.1">
    <property type="nucleotide sequence ID" value="NZ_CP119676.1"/>
</dbReference>
<dbReference type="NCBIfam" id="TIGR00254">
    <property type="entry name" value="GGDEF"/>
    <property type="match status" value="1"/>
</dbReference>
<dbReference type="InterPro" id="IPR035965">
    <property type="entry name" value="PAS-like_dom_sf"/>
</dbReference>
<dbReference type="InterPro" id="IPR000160">
    <property type="entry name" value="GGDEF_dom"/>
</dbReference>
<dbReference type="InterPro" id="IPR043128">
    <property type="entry name" value="Rev_trsase/Diguanyl_cyclase"/>
</dbReference>
<feature type="transmembrane region" description="Helical" evidence="1">
    <location>
        <begin position="92"/>
        <end position="110"/>
    </location>
</feature>
<dbReference type="InterPro" id="IPR013767">
    <property type="entry name" value="PAS_fold"/>
</dbReference>
<dbReference type="SUPFAM" id="SSF55785">
    <property type="entry name" value="PYP-like sensor domain (PAS domain)"/>
    <property type="match status" value="2"/>
</dbReference>
<feature type="domain" description="GGDEF" evidence="4">
    <location>
        <begin position="408"/>
        <end position="541"/>
    </location>
</feature>
<dbReference type="PROSITE" id="PS50112">
    <property type="entry name" value="PAS"/>
    <property type="match status" value="2"/>
</dbReference>
<dbReference type="CDD" id="cd01949">
    <property type="entry name" value="GGDEF"/>
    <property type="match status" value="1"/>
</dbReference>
<dbReference type="InterPro" id="IPR001610">
    <property type="entry name" value="PAC"/>
</dbReference>
<feature type="domain" description="PAS" evidence="2">
    <location>
        <begin position="252"/>
        <end position="318"/>
    </location>
</feature>
<dbReference type="PANTHER" id="PTHR44757:SF2">
    <property type="entry name" value="BIOFILM ARCHITECTURE MAINTENANCE PROTEIN MBAA"/>
    <property type="match status" value="1"/>
</dbReference>
<evidence type="ECO:0000259" key="2">
    <source>
        <dbReference type="PROSITE" id="PS50112"/>
    </source>
</evidence>
<evidence type="ECO:0000256" key="1">
    <source>
        <dbReference type="SAM" id="Phobius"/>
    </source>
</evidence>
<accession>A0A4R3JCY4</accession>
<dbReference type="InterPro" id="IPR000700">
    <property type="entry name" value="PAS-assoc_C"/>
</dbReference>
<dbReference type="Pfam" id="PF00990">
    <property type="entry name" value="GGDEF"/>
    <property type="match status" value="1"/>
</dbReference>
<dbReference type="SMART" id="SM00086">
    <property type="entry name" value="PAC"/>
    <property type="match status" value="2"/>
</dbReference>
<dbReference type="NCBIfam" id="TIGR00229">
    <property type="entry name" value="sensory_box"/>
    <property type="match status" value="2"/>
</dbReference>
<comment type="caution">
    <text evidence="5">The sequence shown here is derived from an EMBL/GenBank/DDBJ whole genome shotgun (WGS) entry which is preliminary data.</text>
</comment>
<dbReference type="PANTHER" id="PTHR44757">
    <property type="entry name" value="DIGUANYLATE CYCLASE DGCP"/>
    <property type="match status" value="1"/>
</dbReference>
<dbReference type="SMART" id="SM00091">
    <property type="entry name" value="PAS"/>
    <property type="match status" value="2"/>
</dbReference>